<proteinExistence type="predicted"/>
<reference evidence="2" key="1">
    <citation type="submission" date="2016-06" db="EMBL/GenBank/DDBJ databases">
        <title>Draft Genome sequence of the fungus Inonotus baumii.</title>
        <authorList>
            <person name="Zhu H."/>
            <person name="Lin W."/>
        </authorList>
    </citation>
    <scope>NUCLEOTIDE SEQUENCE</scope>
    <source>
        <strain evidence="2">821</strain>
    </source>
</reference>
<comment type="caution">
    <text evidence="2">The sequence shown here is derived from an EMBL/GenBank/DDBJ whole genome shotgun (WGS) entry which is preliminary data.</text>
</comment>
<organism evidence="2 3">
    <name type="scientific">Sanghuangporus baumii</name>
    <name type="common">Phellinus baumii</name>
    <dbReference type="NCBI Taxonomy" id="108892"/>
    <lineage>
        <taxon>Eukaryota</taxon>
        <taxon>Fungi</taxon>
        <taxon>Dikarya</taxon>
        <taxon>Basidiomycota</taxon>
        <taxon>Agaricomycotina</taxon>
        <taxon>Agaricomycetes</taxon>
        <taxon>Hymenochaetales</taxon>
        <taxon>Hymenochaetaceae</taxon>
        <taxon>Sanghuangporus</taxon>
    </lineage>
</organism>
<evidence type="ECO:0000256" key="1">
    <source>
        <dbReference type="SAM" id="MobiDB-lite"/>
    </source>
</evidence>
<dbReference type="EMBL" id="LNZH02000215">
    <property type="protein sequence ID" value="OCB84515.1"/>
    <property type="molecule type" value="Genomic_DNA"/>
</dbReference>
<accession>A0A9Q5HRC2</accession>
<sequence length="130" mass="14375">MLFSIKHSIFRCRAVWVWLISFKLISPDLRSGFTSNTSTEPSGSGSSRSNSFRQTSGPSTAPVFGSPTSTIKSNPPQSMGTIPLRMPSRTLPNFESLVPKRRLIIRADPTLASCFDPSDKELYDLWAPKP</sequence>
<feature type="compositionally biased region" description="Low complexity" evidence="1">
    <location>
        <begin position="34"/>
        <end position="56"/>
    </location>
</feature>
<evidence type="ECO:0000313" key="3">
    <source>
        <dbReference type="Proteomes" id="UP000757232"/>
    </source>
</evidence>
<feature type="compositionally biased region" description="Polar residues" evidence="1">
    <location>
        <begin position="66"/>
        <end position="80"/>
    </location>
</feature>
<evidence type="ECO:0000313" key="2">
    <source>
        <dbReference type="EMBL" id="OCB84515.1"/>
    </source>
</evidence>
<dbReference type="OrthoDB" id="2669285at2759"/>
<dbReference type="Proteomes" id="UP000757232">
    <property type="component" value="Unassembled WGS sequence"/>
</dbReference>
<keyword evidence="3" id="KW-1185">Reference proteome</keyword>
<name>A0A9Q5HRC2_SANBA</name>
<protein>
    <submittedName>
        <fullName evidence="2">Uncharacterized protein</fullName>
    </submittedName>
</protein>
<feature type="region of interest" description="Disordered" evidence="1">
    <location>
        <begin position="29"/>
        <end position="89"/>
    </location>
</feature>
<dbReference type="AlphaFoldDB" id="A0A9Q5HRC2"/>
<gene>
    <name evidence="2" type="ORF">A7U60_g8501</name>
</gene>